<dbReference type="SUPFAM" id="SSF56300">
    <property type="entry name" value="Metallo-dependent phosphatases"/>
    <property type="match status" value="1"/>
</dbReference>
<feature type="domain" description="Fibronectin type-III" evidence="2">
    <location>
        <begin position="424"/>
        <end position="511"/>
    </location>
</feature>
<gene>
    <name evidence="3" type="ORF">ACFSJ3_03220</name>
</gene>
<dbReference type="RefSeq" id="WP_345338002.1">
    <property type="nucleotide sequence ID" value="NZ_BAABLI010000004.1"/>
</dbReference>
<organism evidence="3 4">
    <name type="scientific">Corallincola platygyrae</name>
    <dbReference type="NCBI Taxonomy" id="1193278"/>
    <lineage>
        <taxon>Bacteria</taxon>
        <taxon>Pseudomonadati</taxon>
        <taxon>Pseudomonadota</taxon>
        <taxon>Gammaproteobacteria</taxon>
        <taxon>Alteromonadales</taxon>
        <taxon>Psychromonadaceae</taxon>
        <taxon>Corallincola</taxon>
    </lineage>
</organism>
<dbReference type="PROSITE" id="PS50853">
    <property type="entry name" value="FN3"/>
    <property type="match status" value="1"/>
</dbReference>
<protein>
    <submittedName>
        <fullName evidence="3">Metallophosphoesterase</fullName>
    </submittedName>
</protein>
<dbReference type="InterPro" id="IPR013783">
    <property type="entry name" value="Ig-like_fold"/>
</dbReference>
<dbReference type="InterPro" id="IPR004843">
    <property type="entry name" value="Calcineurin-like_PHP"/>
</dbReference>
<reference evidence="4" key="1">
    <citation type="journal article" date="2019" name="Int. J. Syst. Evol. Microbiol.">
        <title>The Global Catalogue of Microorganisms (GCM) 10K type strain sequencing project: providing services to taxonomists for standard genome sequencing and annotation.</title>
        <authorList>
            <consortium name="The Broad Institute Genomics Platform"/>
            <consortium name="The Broad Institute Genome Sequencing Center for Infectious Disease"/>
            <person name="Wu L."/>
            <person name="Ma J."/>
        </authorList>
    </citation>
    <scope>NUCLEOTIDE SEQUENCE [LARGE SCALE GENOMIC DNA]</scope>
    <source>
        <strain evidence="4">CGMCC 1.10992</strain>
    </source>
</reference>
<proteinExistence type="predicted"/>
<keyword evidence="4" id="KW-1185">Reference proteome</keyword>
<dbReference type="Pfam" id="PF00149">
    <property type="entry name" value="Metallophos"/>
    <property type="match status" value="1"/>
</dbReference>
<dbReference type="InterPro" id="IPR003961">
    <property type="entry name" value="FN3_dom"/>
</dbReference>
<keyword evidence="1" id="KW-0732">Signal</keyword>
<feature type="chain" id="PRO_5046715530" evidence="1">
    <location>
        <begin position="26"/>
        <end position="594"/>
    </location>
</feature>
<sequence>MLISRITLKCLAFALLVITSFCSQARPDTYLAAQPEVYAIGDLHGDYSTMVKILRAAKLIDGNNNWIGGSRTLVQVGDQLDRGDTEKEILDLFESLIVQARDAGGNVLVLNGNHETMNVELDFRYVTSAGFRQFSSYYHAGVSDSDVLALPSSQRGRAVAFKPGGPYARKLAEHNAAVMIGETVYVHGGITTTHANYGLENINAEISHWMKGNASRPWSVGGSGPLWNRDFGGDLSSSDCSELQQSLDALGAKRMVIAHTRQNYINQACNGRVWRIDVGMSNYYGGRLQALKITNDSLIQIVESDGSITDTGFGDGDNPICSAPGQVDDINSSDITATSFRATWSAVSGAAKYTPQLWIDGAWVSQSPVMQPAVSYQGFVGGSTQYIRVIAEAACGAKSAGSNWLKVELASGDGGGGGCDTPEQPDQPWASNVTSSSYTLLWNSVGNATSYTVQRWSASNGAWQNVGTTTATRYDINGEARDKAYARVIPINACGEQGTPSNWVTVELQSGDGSCSSAPSTPTGLRVSGGVLSWSATEGASYYKVVGWNGSAWETYVTTSETRLSITQSTPQYLAVSARNDCGKSDYSSYIQVR</sequence>
<dbReference type="InterPro" id="IPR006186">
    <property type="entry name" value="Ser/Thr-sp_prot-phosphatase"/>
</dbReference>
<dbReference type="InterPro" id="IPR036116">
    <property type="entry name" value="FN3_sf"/>
</dbReference>
<dbReference type="Proteomes" id="UP001597380">
    <property type="component" value="Unassembled WGS sequence"/>
</dbReference>
<feature type="signal peptide" evidence="1">
    <location>
        <begin position="1"/>
        <end position="25"/>
    </location>
</feature>
<dbReference type="EMBL" id="JBHUHT010000007">
    <property type="protein sequence ID" value="MFD2094979.1"/>
    <property type="molecule type" value="Genomic_DNA"/>
</dbReference>
<dbReference type="PANTHER" id="PTHR46546">
    <property type="entry name" value="SHEWANELLA-LIKE PROTEIN PHOSPHATASE 1"/>
    <property type="match status" value="1"/>
</dbReference>
<dbReference type="InterPro" id="IPR029052">
    <property type="entry name" value="Metallo-depent_PP-like"/>
</dbReference>
<evidence type="ECO:0000313" key="4">
    <source>
        <dbReference type="Proteomes" id="UP001597380"/>
    </source>
</evidence>
<dbReference type="SUPFAM" id="SSF49265">
    <property type="entry name" value="Fibronectin type III"/>
    <property type="match status" value="1"/>
</dbReference>
<evidence type="ECO:0000259" key="2">
    <source>
        <dbReference type="PROSITE" id="PS50853"/>
    </source>
</evidence>
<comment type="caution">
    <text evidence="3">The sequence shown here is derived from an EMBL/GenBank/DDBJ whole genome shotgun (WGS) entry which is preliminary data.</text>
</comment>
<dbReference type="SMART" id="SM00060">
    <property type="entry name" value="FN3"/>
    <property type="match status" value="3"/>
</dbReference>
<dbReference type="Gene3D" id="2.60.40.10">
    <property type="entry name" value="Immunoglobulins"/>
    <property type="match status" value="1"/>
</dbReference>
<dbReference type="CDD" id="cd00063">
    <property type="entry name" value="FN3"/>
    <property type="match status" value="1"/>
</dbReference>
<accession>A0ABW4XJP0</accession>
<name>A0ABW4XJP0_9GAMM</name>
<evidence type="ECO:0000313" key="3">
    <source>
        <dbReference type="EMBL" id="MFD2094979.1"/>
    </source>
</evidence>
<dbReference type="PRINTS" id="PR00114">
    <property type="entry name" value="STPHPHTASE"/>
</dbReference>
<dbReference type="PANTHER" id="PTHR46546:SF4">
    <property type="entry name" value="SHEWANELLA-LIKE PROTEIN PHOSPHATASE 1"/>
    <property type="match status" value="1"/>
</dbReference>
<evidence type="ECO:0000256" key="1">
    <source>
        <dbReference type="SAM" id="SignalP"/>
    </source>
</evidence>
<dbReference type="Gene3D" id="3.60.21.10">
    <property type="match status" value="1"/>
</dbReference>